<name>A0A6J4T3D4_9ACTN</name>
<feature type="region of interest" description="Disordered" evidence="8">
    <location>
        <begin position="29"/>
        <end position="50"/>
    </location>
</feature>
<evidence type="ECO:0000259" key="9">
    <source>
        <dbReference type="PROSITE" id="PS50110"/>
    </source>
</evidence>
<dbReference type="Gene3D" id="3.40.50.2300">
    <property type="match status" value="1"/>
</dbReference>
<dbReference type="SMART" id="SM00862">
    <property type="entry name" value="Trans_reg_C"/>
    <property type="match status" value="1"/>
</dbReference>
<keyword evidence="1 6" id="KW-0597">Phosphoprotein</keyword>
<dbReference type="PANTHER" id="PTHR48111:SF4">
    <property type="entry name" value="DNA-BINDING DUAL TRANSCRIPTIONAL REGULATOR OMPR"/>
    <property type="match status" value="1"/>
</dbReference>
<dbReference type="Pfam" id="PF00072">
    <property type="entry name" value="Response_reg"/>
    <property type="match status" value="1"/>
</dbReference>
<dbReference type="InterPro" id="IPR001867">
    <property type="entry name" value="OmpR/PhoB-type_DNA-bd"/>
</dbReference>
<evidence type="ECO:0000256" key="8">
    <source>
        <dbReference type="SAM" id="MobiDB-lite"/>
    </source>
</evidence>
<evidence type="ECO:0000256" key="1">
    <source>
        <dbReference type="ARBA" id="ARBA00022553"/>
    </source>
</evidence>
<evidence type="ECO:0000259" key="10">
    <source>
        <dbReference type="PROSITE" id="PS51755"/>
    </source>
</evidence>
<dbReference type="InterPro" id="IPR036388">
    <property type="entry name" value="WH-like_DNA-bd_sf"/>
</dbReference>
<dbReference type="GO" id="GO:0032993">
    <property type="term" value="C:protein-DNA complex"/>
    <property type="evidence" value="ECO:0007669"/>
    <property type="project" value="TreeGrafter"/>
</dbReference>
<evidence type="ECO:0000313" key="11">
    <source>
        <dbReference type="EMBL" id="CAA9512634.1"/>
    </source>
</evidence>
<keyword evidence="4 7" id="KW-0238">DNA-binding</keyword>
<keyword evidence="2" id="KW-0902">Two-component regulatory system</keyword>
<keyword evidence="5" id="KW-0804">Transcription</keyword>
<evidence type="ECO:0000256" key="6">
    <source>
        <dbReference type="PROSITE-ProRule" id="PRU00169"/>
    </source>
</evidence>
<dbReference type="FunFam" id="3.40.50.2300:FF:000001">
    <property type="entry name" value="DNA-binding response regulator PhoB"/>
    <property type="match status" value="1"/>
</dbReference>
<sequence length="276" mass="31092">MWRSSERPPIRRGSRIGRDHAHWRVTKALRSSSGEVSTRGPRDNRHMTSGQKGSILVIDDEPTIAEVVGRYLERAGYSIRAAGDGREALELARAEPPDLVVLDLMLPGIGGLELLRRLRERERVPVVILTAKDHPSERVTGLQLGADDYVVKPFSPAELVARVDAVLRRARPALGHEEPIVLNGLRIDADARRAFADDEEVSLTAREFDLLLFLARHPGRAFSRDELMEAVWDFSFYTDTSTVTVHVRRLREKIEADASRPQRLQTVWGVGYRLQP</sequence>
<dbReference type="GO" id="GO:0000156">
    <property type="term" value="F:phosphorelay response regulator activity"/>
    <property type="evidence" value="ECO:0007669"/>
    <property type="project" value="TreeGrafter"/>
</dbReference>
<dbReference type="EMBL" id="CADCVV010000165">
    <property type="protein sequence ID" value="CAA9512634.1"/>
    <property type="molecule type" value="Genomic_DNA"/>
</dbReference>
<reference evidence="11" key="1">
    <citation type="submission" date="2020-02" db="EMBL/GenBank/DDBJ databases">
        <authorList>
            <person name="Meier V. D."/>
        </authorList>
    </citation>
    <scope>NUCLEOTIDE SEQUENCE</scope>
    <source>
        <strain evidence="11">AVDCRST_MAG17</strain>
    </source>
</reference>
<feature type="modified residue" description="4-aspartylphosphate" evidence="6">
    <location>
        <position position="103"/>
    </location>
</feature>
<dbReference type="InterPro" id="IPR011006">
    <property type="entry name" value="CheY-like_superfamily"/>
</dbReference>
<dbReference type="Gene3D" id="1.10.10.10">
    <property type="entry name" value="Winged helix-like DNA-binding domain superfamily/Winged helix DNA-binding domain"/>
    <property type="match status" value="1"/>
</dbReference>
<proteinExistence type="predicted"/>
<accession>A0A6J4T3D4</accession>
<evidence type="ECO:0000256" key="7">
    <source>
        <dbReference type="PROSITE-ProRule" id="PRU01091"/>
    </source>
</evidence>
<feature type="domain" description="OmpR/PhoB-type" evidence="10">
    <location>
        <begin position="177"/>
        <end position="276"/>
    </location>
</feature>
<dbReference type="GO" id="GO:0006355">
    <property type="term" value="P:regulation of DNA-templated transcription"/>
    <property type="evidence" value="ECO:0007669"/>
    <property type="project" value="InterPro"/>
</dbReference>
<dbReference type="InterPro" id="IPR001789">
    <property type="entry name" value="Sig_transdc_resp-reg_receiver"/>
</dbReference>
<dbReference type="FunFam" id="1.10.10.10:FF:000018">
    <property type="entry name" value="DNA-binding response regulator ResD"/>
    <property type="match status" value="1"/>
</dbReference>
<dbReference type="Gene3D" id="6.10.250.690">
    <property type="match status" value="1"/>
</dbReference>
<feature type="domain" description="Response regulatory" evidence="9">
    <location>
        <begin position="54"/>
        <end position="167"/>
    </location>
</feature>
<dbReference type="SUPFAM" id="SSF52172">
    <property type="entry name" value="CheY-like"/>
    <property type="match status" value="1"/>
</dbReference>
<dbReference type="AlphaFoldDB" id="A0A6J4T3D4"/>
<dbReference type="PANTHER" id="PTHR48111">
    <property type="entry name" value="REGULATOR OF RPOS"/>
    <property type="match status" value="1"/>
</dbReference>
<organism evidence="11">
    <name type="scientific">uncultured Solirubrobacterales bacterium</name>
    <dbReference type="NCBI Taxonomy" id="768556"/>
    <lineage>
        <taxon>Bacteria</taxon>
        <taxon>Bacillati</taxon>
        <taxon>Actinomycetota</taxon>
        <taxon>Thermoleophilia</taxon>
        <taxon>Solirubrobacterales</taxon>
        <taxon>environmental samples</taxon>
    </lineage>
</organism>
<protein>
    <submittedName>
        <fullName evidence="11">Phosphate regulon transcriptional regulatory protein PhoB (SphR)</fullName>
    </submittedName>
</protein>
<dbReference type="PROSITE" id="PS51755">
    <property type="entry name" value="OMPR_PHOB"/>
    <property type="match status" value="1"/>
</dbReference>
<keyword evidence="3" id="KW-0805">Transcription regulation</keyword>
<evidence type="ECO:0000256" key="2">
    <source>
        <dbReference type="ARBA" id="ARBA00023012"/>
    </source>
</evidence>
<dbReference type="CDD" id="cd00383">
    <property type="entry name" value="trans_reg_C"/>
    <property type="match status" value="1"/>
</dbReference>
<dbReference type="GO" id="GO:0005829">
    <property type="term" value="C:cytosol"/>
    <property type="evidence" value="ECO:0007669"/>
    <property type="project" value="TreeGrafter"/>
</dbReference>
<evidence type="ECO:0000256" key="5">
    <source>
        <dbReference type="ARBA" id="ARBA00023163"/>
    </source>
</evidence>
<dbReference type="SMART" id="SM00448">
    <property type="entry name" value="REC"/>
    <property type="match status" value="1"/>
</dbReference>
<dbReference type="PROSITE" id="PS50110">
    <property type="entry name" value="RESPONSE_REGULATORY"/>
    <property type="match status" value="1"/>
</dbReference>
<dbReference type="InterPro" id="IPR039420">
    <property type="entry name" value="WalR-like"/>
</dbReference>
<dbReference type="GO" id="GO:0000976">
    <property type="term" value="F:transcription cis-regulatory region binding"/>
    <property type="evidence" value="ECO:0007669"/>
    <property type="project" value="TreeGrafter"/>
</dbReference>
<evidence type="ECO:0000256" key="3">
    <source>
        <dbReference type="ARBA" id="ARBA00023015"/>
    </source>
</evidence>
<feature type="DNA-binding region" description="OmpR/PhoB-type" evidence="7">
    <location>
        <begin position="177"/>
        <end position="276"/>
    </location>
</feature>
<gene>
    <name evidence="11" type="ORF">AVDCRST_MAG17-2090</name>
</gene>
<dbReference type="Pfam" id="PF00486">
    <property type="entry name" value="Trans_reg_C"/>
    <property type="match status" value="1"/>
</dbReference>
<evidence type="ECO:0000256" key="4">
    <source>
        <dbReference type="ARBA" id="ARBA00023125"/>
    </source>
</evidence>